<feature type="region of interest" description="Disordered" evidence="1">
    <location>
        <begin position="15"/>
        <end position="49"/>
    </location>
</feature>
<dbReference type="PANTHER" id="PTHR36981">
    <property type="entry name" value="ZGC:195170"/>
    <property type="match status" value="1"/>
</dbReference>
<dbReference type="Proteomes" id="UP001152795">
    <property type="component" value="Unassembled WGS sequence"/>
</dbReference>
<dbReference type="InterPro" id="IPR046815">
    <property type="entry name" value="P2RX7_C"/>
</dbReference>
<dbReference type="EMBL" id="CACRXK020004425">
    <property type="protein sequence ID" value="CAB4002696.1"/>
    <property type="molecule type" value="Genomic_DNA"/>
</dbReference>
<sequence length="177" mass="19839">MADNASEGCFSLKEFEDFDFSIQDEDTESKDEDESEEYDSEQSEESKGNLVEAMEIDVLHRLALELLCRQPATFADIVSEELPGGNGAPDPDNTPEWCNCGHCMAMPTQEENKCCARTRRPCVSRQALFNQVVLDANILDIATRERKSESSSKLLCTGYTQLYPSPNGVYTGYWLTL</sequence>
<feature type="compositionally biased region" description="Acidic residues" evidence="1">
    <location>
        <begin position="16"/>
        <end position="43"/>
    </location>
</feature>
<gene>
    <name evidence="3" type="ORF">PACLA_8A015360</name>
</gene>
<reference evidence="3" key="1">
    <citation type="submission" date="2020-04" db="EMBL/GenBank/DDBJ databases">
        <authorList>
            <person name="Alioto T."/>
            <person name="Alioto T."/>
            <person name="Gomez Garrido J."/>
        </authorList>
    </citation>
    <scope>NUCLEOTIDE SEQUENCE</scope>
    <source>
        <strain evidence="3">A484AB</strain>
    </source>
</reference>
<keyword evidence="4" id="KW-1185">Reference proteome</keyword>
<protein>
    <recommendedName>
        <fullName evidence="2">P2X purinoreceptor 7 intracellular domain-containing protein</fullName>
    </recommendedName>
</protein>
<accession>A0A7D9I8A2</accession>
<dbReference type="AlphaFoldDB" id="A0A7D9I8A2"/>
<name>A0A7D9I8A2_PARCT</name>
<evidence type="ECO:0000313" key="4">
    <source>
        <dbReference type="Proteomes" id="UP001152795"/>
    </source>
</evidence>
<proteinExistence type="predicted"/>
<dbReference type="Pfam" id="PF20478">
    <property type="entry name" value="P2RX7_C"/>
    <property type="match status" value="1"/>
</dbReference>
<comment type="caution">
    <text evidence="3">The sequence shown here is derived from an EMBL/GenBank/DDBJ whole genome shotgun (WGS) entry which is preliminary data.</text>
</comment>
<evidence type="ECO:0000259" key="2">
    <source>
        <dbReference type="Pfam" id="PF20478"/>
    </source>
</evidence>
<evidence type="ECO:0000313" key="3">
    <source>
        <dbReference type="EMBL" id="CAB4002696.1"/>
    </source>
</evidence>
<organism evidence="3 4">
    <name type="scientific">Paramuricea clavata</name>
    <name type="common">Red gorgonian</name>
    <name type="synonym">Violescent sea-whip</name>
    <dbReference type="NCBI Taxonomy" id="317549"/>
    <lineage>
        <taxon>Eukaryota</taxon>
        <taxon>Metazoa</taxon>
        <taxon>Cnidaria</taxon>
        <taxon>Anthozoa</taxon>
        <taxon>Octocorallia</taxon>
        <taxon>Malacalcyonacea</taxon>
        <taxon>Plexauridae</taxon>
        <taxon>Paramuricea</taxon>
    </lineage>
</organism>
<evidence type="ECO:0000256" key="1">
    <source>
        <dbReference type="SAM" id="MobiDB-lite"/>
    </source>
</evidence>
<feature type="domain" description="P2X purinoreceptor 7 intracellular" evidence="2">
    <location>
        <begin position="45"/>
        <end position="141"/>
    </location>
</feature>